<keyword evidence="3" id="KW-1185">Reference proteome</keyword>
<feature type="region of interest" description="Disordered" evidence="1">
    <location>
        <begin position="37"/>
        <end position="56"/>
    </location>
</feature>
<feature type="compositionally biased region" description="Gly residues" evidence="1">
    <location>
        <begin position="37"/>
        <end position="47"/>
    </location>
</feature>
<sequence>MSTAASILSRPPRAHRPHRLGAALALAILLAGCGGGGGGSGTSGGPAPGDPSPPRALVDLRVPAAALVKLRSSGQVWAALLEKPHPFMDVVVMERSLRAAHADGTALYTWTPPAGWTLVDFALHPDGQATVVLSNEASLRLLRLDGAGRTLHSLDLRDPQVAQDRYYGDANSVRDRAAMAPWKTRDAARLAAIGDGVGLVIRAGSNNVVAYRFELEGGALRQRWRTLVEPGVHLDAQHPTSGSFDPFEGLENHWQVFMDADAGGRMAVGVLASGRSGVAAGHGAWFGEAAPAGFTDGVLLTVLEANGQRQRTVFVDNRSKSELHAIAWSGDSVLLGGRVRSSRPDDAAGWDGWVAQVEPATGRVPVQRLLDIDRGDAVLGLLPLADGAVLVAGTTGYTQNPNGESVSETSAPLLARLQLATGALSRITVPAGPRGNQVRALARLGANWLVGSSENLPGTHSADADPRLVTADSVVRERVPSN</sequence>
<evidence type="ECO:0000256" key="1">
    <source>
        <dbReference type="SAM" id="MobiDB-lite"/>
    </source>
</evidence>
<accession>A0ABS7YF89</accession>
<evidence type="ECO:0000313" key="3">
    <source>
        <dbReference type="Proteomes" id="UP001198602"/>
    </source>
</evidence>
<evidence type="ECO:0000313" key="2">
    <source>
        <dbReference type="EMBL" id="MCA1857000.1"/>
    </source>
</evidence>
<dbReference type="SUPFAM" id="SSF82171">
    <property type="entry name" value="DPP6 N-terminal domain-like"/>
    <property type="match status" value="1"/>
</dbReference>
<organism evidence="2 3">
    <name type="scientific">Massilia hydrophila</name>
    <dbReference type="NCBI Taxonomy" id="3044279"/>
    <lineage>
        <taxon>Bacteria</taxon>
        <taxon>Pseudomonadati</taxon>
        <taxon>Pseudomonadota</taxon>
        <taxon>Betaproteobacteria</taxon>
        <taxon>Burkholderiales</taxon>
        <taxon>Oxalobacteraceae</taxon>
        <taxon>Telluria group</taxon>
        <taxon>Massilia</taxon>
    </lineage>
</organism>
<dbReference type="Proteomes" id="UP001198602">
    <property type="component" value="Unassembled WGS sequence"/>
</dbReference>
<name>A0ABS7YF89_9BURK</name>
<dbReference type="EMBL" id="JAHYBX010000005">
    <property type="protein sequence ID" value="MCA1857000.1"/>
    <property type="molecule type" value="Genomic_DNA"/>
</dbReference>
<dbReference type="RefSeq" id="WP_225239250.1">
    <property type="nucleotide sequence ID" value="NZ_JAHYBX010000005.1"/>
</dbReference>
<comment type="caution">
    <text evidence="2">The sequence shown here is derived from an EMBL/GenBank/DDBJ whole genome shotgun (WGS) entry which is preliminary data.</text>
</comment>
<reference evidence="2 3" key="1">
    <citation type="submission" date="2021-07" db="EMBL/GenBank/DDBJ databases">
        <title>Characterization of Violacein-producing bacteria and related species.</title>
        <authorList>
            <person name="Wilson H.S."/>
            <person name="De Leon M.E."/>
        </authorList>
    </citation>
    <scope>NUCLEOTIDE SEQUENCE [LARGE SCALE GENOMIC DNA]</scope>
    <source>
        <strain evidence="2 3">HSC-2F05</strain>
    </source>
</reference>
<gene>
    <name evidence="2" type="ORF">LE190_13850</name>
</gene>
<protein>
    <submittedName>
        <fullName evidence="2">Uncharacterized protein</fullName>
    </submittedName>
</protein>
<proteinExistence type="predicted"/>